<dbReference type="Proteomes" id="UP001499979">
    <property type="component" value="Unassembled WGS sequence"/>
</dbReference>
<protein>
    <submittedName>
        <fullName evidence="2">Uncharacterized protein</fullName>
    </submittedName>
</protein>
<keyword evidence="3" id="KW-1185">Reference proteome</keyword>
<organism evidence="2 3">
    <name type="scientific">Nocardioides aquiterrae</name>
    <dbReference type="NCBI Taxonomy" id="203799"/>
    <lineage>
        <taxon>Bacteria</taxon>
        <taxon>Bacillati</taxon>
        <taxon>Actinomycetota</taxon>
        <taxon>Actinomycetes</taxon>
        <taxon>Propionibacteriales</taxon>
        <taxon>Nocardioidaceae</taxon>
        <taxon>Nocardioides</taxon>
    </lineage>
</organism>
<reference evidence="2 3" key="1">
    <citation type="journal article" date="2019" name="Int. J. Syst. Evol. Microbiol.">
        <title>The Global Catalogue of Microorganisms (GCM) 10K type strain sequencing project: providing services to taxonomists for standard genome sequencing and annotation.</title>
        <authorList>
            <consortium name="The Broad Institute Genomics Platform"/>
            <consortium name="The Broad Institute Genome Sequencing Center for Infectious Disease"/>
            <person name="Wu L."/>
            <person name="Ma J."/>
        </authorList>
    </citation>
    <scope>NUCLEOTIDE SEQUENCE [LARGE SCALE GENOMIC DNA]</scope>
    <source>
        <strain evidence="2 3">JCM 11813</strain>
    </source>
</reference>
<dbReference type="RefSeq" id="WP_343906526.1">
    <property type="nucleotide sequence ID" value="NZ_BAAAJE010000004.1"/>
</dbReference>
<comment type="caution">
    <text evidence="2">The sequence shown here is derived from an EMBL/GenBank/DDBJ whole genome shotgun (WGS) entry which is preliminary data.</text>
</comment>
<dbReference type="EMBL" id="BAAAJE010000004">
    <property type="protein sequence ID" value="GAA1133322.1"/>
    <property type="molecule type" value="Genomic_DNA"/>
</dbReference>
<evidence type="ECO:0000313" key="2">
    <source>
        <dbReference type="EMBL" id="GAA1133322.1"/>
    </source>
</evidence>
<accession>A0ABN1UAC9</accession>
<feature type="transmembrane region" description="Helical" evidence="1">
    <location>
        <begin position="36"/>
        <end position="54"/>
    </location>
</feature>
<gene>
    <name evidence="2" type="ORF">GCM10009606_11820</name>
</gene>
<name>A0ABN1UAC9_9ACTN</name>
<keyword evidence="1" id="KW-1133">Transmembrane helix</keyword>
<evidence type="ECO:0000313" key="3">
    <source>
        <dbReference type="Proteomes" id="UP001499979"/>
    </source>
</evidence>
<proteinExistence type="predicted"/>
<sequence>MRGRPVLGVVAGFLFGLFLAATLVFAGVLPLNSVLVTVLPFLGIGYGLVMAKVAPFRRRGRGAAEQPRPATD</sequence>
<keyword evidence="1" id="KW-0472">Membrane</keyword>
<keyword evidence="1" id="KW-0812">Transmembrane</keyword>
<evidence type="ECO:0000256" key="1">
    <source>
        <dbReference type="SAM" id="Phobius"/>
    </source>
</evidence>